<protein>
    <submittedName>
        <fullName evidence="1">Uncharacterized protein</fullName>
    </submittedName>
</protein>
<organism evidence="1 2">
    <name type="scientific">Hibiscus sabdariffa</name>
    <name type="common">roselle</name>
    <dbReference type="NCBI Taxonomy" id="183260"/>
    <lineage>
        <taxon>Eukaryota</taxon>
        <taxon>Viridiplantae</taxon>
        <taxon>Streptophyta</taxon>
        <taxon>Embryophyta</taxon>
        <taxon>Tracheophyta</taxon>
        <taxon>Spermatophyta</taxon>
        <taxon>Magnoliopsida</taxon>
        <taxon>eudicotyledons</taxon>
        <taxon>Gunneridae</taxon>
        <taxon>Pentapetalae</taxon>
        <taxon>rosids</taxon>
        <taxon>malvids</taxon>
        <taxon>Malvales</taxon>
        <taxon>Malvaceae</taxon>
        <taxon>Malvoideae</taxon>
        <taxon>Hibiscus</taxon>
    </lineage>
</organism>
<name>A0ABR2SZ09_9ROSI</name>
<sequence length="234" mass="24240">MLDCVAVEDKSKSQGFVAGNFDLSHSSSRKQVLVAGDGARDSVLTGSLDLSNFPTLSEAQKGVENGNGNGSGDGTVSNWNLLDQSLKFFLLWRRTSPTISVFQRTADRLWGRVVGKDMVQGVDVIIGNDSSKFESCSGFGVGMESVVFPRICGVNVVLQSEGSVPVVEGDLVVSSSVAKEVDAVKVVGSSSNDVGVAVVGSFGVGYGSGQLASSNRFDALCSGAKGHEAPVVSP</sequence>
<evidence type="ECO:0000313" key="1">
    <source>
        <dbReference type="EMBL" id="KAK9030463.1"/>
    </source>
</evidence>
<dbReference type="EMBL" id="JBBPBN010000010">
    <property type="protein sequence ID" value="KAK9030463.1"/>
    <property type="molecule type" value="Genomic_DNA"/>
</dbReference>
<evidence type="ECO:0000313" key="2">
    <source>
        <dbReference type="Proteomes" id="UP001396334"/>
    </source>
</evidence>
<proteinExistence type="predicted"/>
<dbReference type="Proteomes" id="UP001396334">
    <property type="component" value="Unassembled WGS sequence"/>
</dbReference>
<gene>
    <name evidence="1" type="ORF">V6N11_031890</name>
</gene>
<reference evidence="1 2" key="1">
    <citation type="journal article" date="2024" name="G3 (Bethesda)">
        <title>Genome assembly of Hibiscus sabdariffa L. provides insights into metabolisms of medicinal natural products.</title>
        <authorList>
            <person name="Kim T."/>
        </authorList>
    </citation>
    <scope>NUCLEOTIDE SEQUENCE [LARGE SCALE GENOMIC DNA]</scope>
    <source>
        <strain evidence="1">TK-2024</strain>
        <tissue evidence="1">Old leaves</tissue>
    </source>
</reference>
<keyword evidence="2" id="KW-1185">Reference proteome</keyword>
<comment type="caution">
    <text evidence="1">The sequence shown here is derived from an EMBL/GenBank/DDBJ whole genome shotgun (WGS) entry which is preliminary data.</text>
</comment>
<accession>A0ABR2SZ09</accession>